<evidence type="ECO:0000256" key="2">
    <source>
        <dbReference type="ARBA" id="ARBA00022574"/>
    </source>
</evidence>
<keyword evidence="3" id="KW-0677">Repeat</keyword>
<dbReference type="AlphaFoldDB" id="A0A8X6H8C3"/>
<dbReference type="GO" id="GO:0016301">
    <property type="term" value="F:kinase activity"/>
    <property type="evidence" value="ECO:0007669"/>
    <property type="project" value="UniProtKB-KW"/>
</dbReference>
<protein>
    <submittedName>
        <fullName evidence="6">p21-activated protein kinase-interacting protein 1-like</fullName>
    </submittedName>
</protein>
<evidence type="ECO:0000313" key="7">
    <source>
        <dbReference type="Proteomes" id="UP000887116"/>
    </source>
</evidence>
<dbReference type="Proteomes" id="UP000887116">
    <property type="component" value="Unassembled WGS sequence"/>
</dbReference>
<name>A0A8X6H8C3_TRICU</name>
<sequence>MTADLTMASKNNVLMEIVIGTYEKYLLGYNLEMNLDQFILKPSFTTEAHIQSIKCIASSNKLLASGSIDETIQLFNMKTRKEIGALQQHNGTITCLEFFDSYLFSSSEDKNICIWSTKNWQCEKTLRGHKDTINSFAIHPSGKMALSVGKDKTLRTWNLIKGRSAYVTNTKNVADIVHWTPDGSHFLVSSGNSIDVYSVEKATVVWTIDFNKKICDFTFIKDDIVAIGGESEFIQFYDLKSKLKCFEIKVNTNRIKALKCVSASEETFLVSASSDGCIKIWHLDLSETELKARKVAKVKTGSRPTCMAIILKSED</sequence>
<evidence type="ECO:0000256" key="3">
    <source>
        <dbReference type="ARBA" id="ARBA00022737"/>
    </source>
</evidence>
<dbReference type="Pfam" id="PF00400">
    <property type="entry name" value="WD40"/>
    <property type="match status" value="4"/>
</dbReference>
<comment type="caution">
    <text evidence="6">The sequence shown here is derived from an EMBL/GenBank/DDBJ whole genome shotgun (WGS) entry which is preliminary data.</text>
</comment>
<accession>A0A8X6H8C3</accession>
<dbReference type="InterPro" id="IPR015943">
    <property type="entry name" value="WD40/YVTN_repeat-like_dom_sf"/>
</dbReference>
<keyword evidence="1" id="KW-0690">Ribosome biogenesis</keyword>
<dbReference type="InterPro" id="IPR036322">
    <property type="entry name" value="WD40_repeat_dom_sf"/>
</dbReference>
<dbReference type="SUPFAM" id="SSF50978">
    <property type="entry name" value="WD40 repeat-like"/>
    <property type="match status" value="1"/>
</dbReference>
<reference evidence="6" key="1">
    <citation type="submission" date="2020-07" db="EMBL/GenBank/DDBJ databases">
        <title>Multicomponent nature underlies the extraordinary mechanical properties of spider dragline silk.</title>
        <authorList>
            <person name="Kono N."/>
            <person name="Nakamura H."/>
            <person name="Mori M."/>
            <person name="Yoshida Y."/>
            <person name="Ohtoshi R."/>
            <person name="Malay A.D."/>
            <person name="Moran D.A.P."/>
            <person name="Tomita M."/>
            <person name="Numata K."/>
            <person name="Arakawa K."/>
        </authorList>
    </citation>
    <scope>NUCLEOTIDE SEQUENCE</scope>
</reference>
<dbReference type="PANTHER" id="PTHR44675:SF1">
    <property type="entry name" value="P21-ACTIVATED PROTEIN KINASE-INTERACTING PROTEIN 1"/>
    <property type="match status" value="1"/>
</dbReference>
<dbReference type="EMBL" id="BMAO01034663">
    <property type="protein sequence ID" value="GFQ98143.1"/>
    <property type="molecule type" value="Genomic_DNA"/>
</dbReference>
<keyword evidence="7" id="KW-1185">Reference proteome</keyword>
<dbReference type="Gene3D" id="2.130.10.10">
    <property type="entry name" value="YVTN repeat-like/Quinoprotein amine dehydrogenase"/>
    <property type="match status" value="2"/>
</dbReference>
<dbReference type="InterPro" id="IPR051959">
    <property type="entry name" value="PAK1-Kinase_Regulator"/>
</dbReference>
<dbReference type="InterPro" id="IPR020472">
    <property type="entry name" value="WD40_PAC1"/>
</dbReference>
<gene>
    <name evidence="6" type="primary">pak1ip1</name>
    <name evidence="6" type="ORF">TNCT_536771</name>
</gene>
<comment type="function">
    <text evidence="4">Negatively regulates the PAK1 kinase. PAK1 is a member of the PAK kinase family, which has been shown to play a positive role in the regulation of signaling pathways involving MAPK8 and RELA. PAK1 exists as an inactive homodimer, which is activated by binding of small GTPases such as CDC42 to an N-terminal regulatory domain. PAK1IP1 also binds to the N-terminus of PAK1, and inhibits the specific activation of PAK1 by CDC42. May be involved in ribosomal large subunit assembly.</text>
</comment>
<dbReference type="SMART" id="SM00320">
    <property type="entry name" value="WD40"/>
    <property type="match status" value="5"/>
</dbReference>
<dbReference type="PROSITE" id="PS00678">
    <property type="entry name" value="WD_REPEATS_1"/>
    <property type="match status" value="1"/>
</dbReference>
<dbReference type="InterPro" id="IPR019775">
    <property type="entry name" value="WD40_repeat_CS"/>
</dbReference>
<dbReference type="InterPro" id="IPR001680">
    <property type="entry name" value="WD40_rpt"/>
</dbReference>
<dbReference type="PROSITE" id="PS50082">
    <property type="entry name" value="WD_REPEATS_2"/>
    <property type="match status" value="2"/>
</dbReference>
<dbReference type="PANTHER" id="PTHR44675">
    <property type="entry name" value="PAK1 INTERACTING PROTEIN 1"/>
    <property type="match status" value="1"/>
</dbReference>
<evidence type="ECO:0000256" key="1">
    <source>
        <dbReference type="ARBA" id="ARBA00022517"/>
    </source>
</evidence>
<keyword evidence="6" id="KW-0418">Kinase</keyword>
<keyword evidence="2 5" id="KW-0853">WD repeat</keyword>
<dbReference type="OrthoDB" id="308449at2759"/>
<evidence type="ECO:0000313" key="6">
    <source>
        <dbReference type="EMBL" id="GFQ98143.1"/>
    </source>
</evidence>
<dbReference type="GO" id="GO:0042254">
    <property type="term" value="P:ribosome biogenesis"/>
    <property type="evidence" value="ECO:0007669"/>
    <property type="project" value="UniProtKB-KW"/>
</dbReference>
<organism evidence="6 7">
    <name type="scientific">Trichonephila clavata</name>
    <name type="common">Joro spider</name>
    <name type="synonym">Nephila clavata</name>
    <dbReference type="NCBI Taxonomy" id="2740835"/>
    <lineage>
        <taxon>Eukaryota</taxon>
        <taxon>Metazoa</taxon>
        <taxon>Ecdysozoa</taxon>
        <taxon>Arthropoda</taxon>
        <taxon>Chelicerata</taxon>
        <taxon>Arachnida</taxon>
        <taxon>Araneae</taxon>
        <taxon>Araneomorphae</taxon>
        <taxon>Entelegynae</taxon>
        <taxon>Araneoidea</taxon>
        <taxon>Nephilidae</taxon>
        <taxon>Trichonephila</taxon>
    </lineage>
</organism>
<feature type="repeat" description="WD" evidence="5">
    <location>
        <begin position="126"/>
        <end position="167"/>
    </location>
</feature>
<feature type="repeat" description="WD" evidence="5">
    <location>
        <begin position="86"/>
        <end position="125"/>
    </location>
</feature>
<evidence type="ECO:0000256" key="5">
    <source>
        <dbReference type="PROSITE-ProRule" id="PRU00221"/>
    </source>
</evidence>
<dbReference type="PROSITE" id="PS50294">
    <property type="entry name" value="WD_REPEATS_REGION"/>
    <property type="match status" value="1"/>
</dbReference>
<keyword evidence="6" id="KW-0808">Transferase</keyword>
<dbReference type="PRINTS" id="PR00320">
    <property type="entry name" value="GPROTEINBRPT"/>
</dbReference>
<proteinExistence type="predicted"/>
<evidence type="ECO:0000256" key="4">
    <source>
        <dbReference type="ARBA" id="ARBA00045213"/>
    </source>
</evidence>